<evidence type="ECO:0000313" key="8">
    <source>
        <dbReference type="Proteomes" id="UP001352263"/>
    </source>
</evidence>
<dbReference type="InterPro" id="IPR000780">
    <property type="entry name" value="CheR_MeTrfase"/>
</dbReference>
<comment type="caution">
    <text evidence="7">The sequence shown here is derived from an EMBL/GenBank/DDBJ whole genome shotgun (WGS) entry which is preliminary data.</text>
</comment>
<keyword evidence="8" id="KW-1185">Reference proteome</keyword>
<dbReference type="SUPFAM" id="SSF48452">
    <property type="entry name" value="TPR-like"/>
    <property type="match status" value="1"/>
</dbReference>
<dbReference type="RefSeq" id="WP_326505447.1">
    <property type="nucleotide sequence ID" value="NZ_JAWIIV010000003.1"/>
</dbReference>
<dbReference type="Gene3D" id="1.25.40.10">
    <property type="entry name" value="Tetratricopeptide repeat domain"/>
    <property type="match status" value="1"/>
</dbReference>
<protein>
    <submittedName>
        <fullName evidence="7">CheR family methyltransferase</fullName>
    </submittedName>
</protein>
<dbReference type="PANTHER" id="PTHR24422">
    <property type="entry name" value="CHEMOTAXIS PROTEIN METHYLTRANSFERASE"/>
    <property type="match status" value="1"/>
</dbReference>
<organism evidence="7 8">
    <name type="scientific">Noviherbaspirillum album</name>
    <dbReference type="NCBI Taxonomy" id="3080276"/>
    <lineage>
        <taxon>Bacteria</taxon>
        <taxon>Pseudomonadati</taxon>
        <taxon>Pseudomonadota</taxon>
        <taxon>Betaproteobacteria</taxon>
        <taxon>Burkholderiales</taxon>
        <taxon>Oxalobacteraceae</taxon>
        <taxon>Noviherbaspirillum</taxon>
    </lineage>
</organism>
<name>A0ABU6J5C5_9BURK</name>
<dbReference type="GO" id="GO:0008168">
    <property type="term" value="F:methyltransferase activity"/>
    <property type="evidence" value="ECO:0007669"/>
    <property type="project" value="UniProtKB-KW"/>
</dbReference>
<keyword evidence="4" id="KW-0802">TPR repeat</keyword>
<dbReference type="SMART" id="SM00138">
    <property type="entry name" value="MeTrc"/>
    <property type="match status" value="1"/>
</dbReference>
<dbReference type="SMART" id="SM00028">
    <property type="entry name" value="TPR"/>
    <property type="match status" value="2"/>
</dbReference>
<keyword evidence="1 7" id="KW-0489">Methyltransferase</keyword>
<dbReference type="InterPro" id="IPR022642">
    <property type="entry name" value="CheR_C"/>
</dbReference>
<sequence>MMHALYNRLRLETGMTLARDAIDHAVRRRMREIGNGEPSAYALRALSDEQELSALIDQVVVPETWFFRDADAFAAATAFTAQLIRKGRRPVRLLSVPCATGEEPFSMAISLAEAGIAPDEAILDAIDVSRGAIERARRGVYYRNAFRTRDLAFRDTYFRRLDRGDHGHQAYELREEIRSAVRFRCASLFRLEETAQAEKYDIIFCRNLLIYFDEATQRNAAAKLRALLRDDGLLLSGYAETNAFIQFGFAAAPFPKAFALTKAASAPASGATATAAAARAIPPMRNARKHSSPPSSPPRPPRTPGELHAAPSSAKPHAGLEEGLRRARETADAGKHQEAEELYRQCLRTASDCAEAYFMLGLLLDQQRKDAAAAEHLRRAVYLDPDHYEALCHLALLAERDGDAAAARQLKQRADRVFQRQSGVRGKP</sequence>
<dbReference type="EMBL" id="JAWIIV010000003">
    <property type="protein sequence ID" value="MEC4718725.1"/>
    <property type="molecule type" value="Genomic_DNA"/>
</dbReference>
<dbReference type="PROSITE" id="PS50005">
    <property type="entry name" value="TPR"/>
    <property type="match status" value="1"/>
</dbReference>
<dbReference type="PANTHER" id="PTHR24422:SF19">
    <property type="entry name" value="CHEMOTAXIS PROTEIN METHYLTRANSFERASE"/>
    <property type="match status" value="1"/>
</dbReference>
<proteinExistence type="predicted"/>
<evidence type="ECO:0000259" key="6">
    <source>
        <dbReference type="PROSITE" id="PS50123"/>
    </source>
</evidence>
<reference evidence="7 8" key="1">
    <citation type="submission" date="2023-10" db="EMBL/GenBank/DDBJ databases">
        <title>Noviherbaspirillum sp. CPCC 100848 genome assembly.</title>
        <authorList>
            <person name="Li X.Y."/>
            <person name="Fang X.M."/>
        </authorList>
    </citation>
    <scope>NUCLEOTIDE SEQUENCE [LARGE SCALE GENOMIC DNA]</scope>
    <source>
        <strain evidence="7 8">CPCC 100848</strain>
    </source>
</reference>
<dbReference type="SUPFAM" id="SSF53335">
    <property type="entry name" value="S-adenosyl-L-methionine-dependent methyltransferases"/>
    <property type="match status" value="1"/>
</dbReference>
<dbReference type="InterPro" id="IPR029063">
    <property type="entry name" value="SAM-dependent_MTases_sf"/>
</dbReference>
<dbReference type="Proteomes" id="UP001352263">
    <property type="component" value="Unassembled WGS sequence"/>
</dbReference>
<feature type="repeat" description="TPR" evidence="4">
    <location>
        <begin position="354"/>
        <end position="387"/>
    </location>
</feature>
<dbReference type="InterPro" id="IPR011990">
    <property type="entry name" value="TPR-like_helical_dom_sf"/>
</dbReference>
<evidence type="ECO:0000256" key="3">
    <source>
        <dbReference type="ARBA" id="ARBA00022691"/>
    </source>
</evidence>
<dbReference type="InterPro" id="IPR050903">
    <property type="entry name" value="Bact_Chemotaxis_MeTrfase"/>
</dbReference>
<keyword evidence="3" id="KW-0949">S-adenosyl-L-methionine</keyword>
<feature type="region of interest" description="Disordered" evidence="5">
    <location>
        <begin position="284"/>
        <end position="337"/>
    </location>
</feature>
<feature type="compositionally biased region" description="Basic and acidic residues" evidence="5">
    <location>
        <begin position="318"/>
        <end position="337"/>
    </location>
</feature>
<feature type="compositionally biased region" description="Pro residues" evidence="5">
    <location>
        <begin position="294"/>
        <end position="303"/>
    </location>
</feature>
<gene>
    <name evidence="7" type="ORF">RY831_06175</name>
</gene>
<dbReference type="Pfam" id="PF13432">
    <property type="entry name" value="TPR_16"/>
    <property type="match status" value="1"/>
</dbReference>
<evidence type="ECO:0000256" key="4">
    <source>
        <dbReference type="PROSITE-ProRule" id="PRU00339"/>
    </source>
</evidence>
<dbReference type="PROSITE" id="PS50123">
    <property type="entry name" value="CHER"/>
    <property type="match status" value="1"/>
</dbReference>
<evidence type="ECO:0000313" key="7">
    <source>
        <dbReference type="EMBL" id="MEC4718725.1"/>
    </source>
</evidence>
<dbReference type="Pfam" id="PF01739">
    <property type="entry name" value="CheR"/>
    <property type="match status" value="1"/>
</dbReference>
<dbReference type="PRINTS" id="PR00996">
    <property type="entry name" value="CHERMTFRASE"/>
</dbReference>
<keyword evidence="2" id="KW-0808">Transferase</keyword>
<feature type="domain" description="CheR-type methyltransferase" evidence="6">
    <location>
        <begin position="1"/>
        <end position="241"/>
    </location>
</feature>
<accession>A0ABU6J5C5</accession>
<evidence type="ECO:0000256" key="2">
    <source>
        <dbReference type="ARBA" id="ARBA00022679"/>
    </source>
</evidence>
<dbReference type="GO" id="GO:0032259">
    <property type="term" value="P:methylation"/>
    <property type="evidence" value="ECO:0007669"/>
    <property type="project" value="UniProtKB-KW"/>
</dbReference>
<dbReference type="Gene3D" id="3.40.50.150">
    <property type="entry name" value="Vaccinia Virus protein VP39"/>
    <property type="match status" value="1"/>
</dbReference>
<evidence type="ECO:0000256" key="1">
    <source>
        <dbReference type="ARBA" id="ARBA00022603"/>
    </source>
</evidence>
<evidence type="ECO:0000256" key="5">
    <source>
        <dbReference type="SAM" id="MobiDB-lite"/>
    </source>
</evidence>
<dbReference type="InterPro" id="IPR019734">
    <property type="entry name" value="TPR_rpt"/>
</dbReference>